<keyword evidence="11" id="KW-0963">Cytoplasm</keyword>
<dbReference type="NCBIfam" id="TIGR00344">
    <property type="entry name" value="alaS"/>
    <property type="match status" value="1"/>
</dbReference>
<evidence type="ECO:0000256" key="4">
    <source>
        <dbReference type="ARBA" id="ARBA00022741"/>
    </source>
</evidence>
<dbReference type="Gene3D" id="3.10.310.40">
    <property type="match status" value="1"/>
</dbReference>
<dbReference type="PANTHER" id="PTHR11777">
    <property type="entry name" value="ALANYL-TRNA SYNTHETASE"/>
    <property type="match status" value="1"/>
</dbReference>
<dbReference type="SUPFAM" id="SSF55681">
    <property type="entry name" value="Class II aaRS and biotin synthetases"/>
    <property type="match status" value="1"/>
</dbReference>
<evidence type="ECO:0000313" key="15">
    <source>
        <dbReference type="Proteomes" id="UP000472710"/>
    </source>
</evidence>
<evidence type="ECO:0000256" key="7">
    <source>
        <dbReference type="ARBA" id="ARBA00022917"/>
    </source>
</evidence>
<feature type="binding site" evidence="11">
    <location>
        <position position="675"/>
    </location>
    <ligand>
        <name>Zn(2+)</name>
        <dbReference type="ChEBI" id="CHEBI:29105"/>
    </ligand>
</feature>
<dbReference type="SMART" id="SM00863">
    <property type="entry name" value="tRNA_SAD"/>
    <property type="match status" value="1"/>
</dbReference>
<dbReference type="InterPro" id="IPR018164">
    <property type="entry name" value="Ala-tRNA-synth_IIc_N"/>
</dbReference>
<dbReference type="Gene3D" id="2.40.30.130">
    <property type="match status" value="1"/>
</dbReference>
<keyword evidence="11" id="KW-0479">Metal-binding</keyword>
<proteinExistence type="inferred from homology"/>
<evidence type="ECO:0000256" key="3">
    <source>
        <dbReference type="ARBA" id="ARBA00022598"/>
    </source>
</evidence>
<dbReference type="InterPro" id="IPR002318">
    <property type="entry name" value="Ala-tRNA-lgiase_IIc"/>
</dbReference>
<dbReference type="Pfam" id="PF01411">
    <property type="entry name" value="tRNA-synt_2c"/>
    <property type="match status" value="1"/>
</dbReference>
<keyword evidence="4 11" id="KW-0547">Nucleotide-binding</keyword>
<evidence type="ECO:0000256" key="11">
    <source>
        <dbReference type="HAMAP-Rule" id="MF_00036"/>
    </source>
</evidence>
<name>A0ABQ1CRJ4_STRDI</name>
<feature type="domain" description="Alanyl-transfer RNA synthetases family profile" evidence="13">
    <location>
        <begin position="1"/>
        <end position="718"/>
    </location>
</feature>
<dbReference type="InterPro" id="IPR018162">
    <property type="entry name" value="Ala-tRNA-ligase_IIc_anticod-bd"/>
</dbReference>
<keyword evidence="8 11" id="KW-0030">Aminoacyl-tRNA synthetase</keyword>
<evidence type="ECO:0000256" key="6">
    <source>
        <dbReference type="ARBA" id="ARBA00022884"/>
    </source>
</evidence>
<dbReference type="InterPro" id="IPR018163">
    <property type="entry name" value="Thr/Ala-tRNA-synth_IIc_edit"/>
</dbReference>
<comment type="function">
    <text evidence="9 11">Catalyzes the attachment of alanine to tRNA(Ala) in a two-step reaction: alanine is first activated by ATP to form Ala-AMP and then transferred to the acceptor end of tRNA(Ala). Also edits incorrectly charged Ser-tRNA(Ala) and Gly-tRNA(Ala) via its editing domain.</text>
</comment>
<keyword evidence="3 11" id="KW-0436">Ligase</keyword>
<organism evidence="14 15">
    <name type="scientific">Streptomyces diastaticus subsp. diastaticus</name>
    <dbReference type="NCBI Taxonomy" id="68040"/>
    <lineage>
        <taxon>Bacteria</taxon>
        <taxon>Bacillati</taxon>
        <taxon>Actinomycetota</taxon>
        <taxon>Actinomycetes</taxon>
        <taxon>Kitasatosporales</taxon>
        <taxon>Streptomycetaceae</taxon>
        <taxon>Streptomyces</taxon>
        <taxon>Streptomyces diastaticus group</taxon>
    </lineage>
</organism>
<keyword evidence="2 11" id="KW-0820">tRNA-binding</keyword>
<dbReference type="HAMAP" id="MF_00036_B">
    <property type="entry name" value="Ala_tRNA_synth_B"/>
    <property type="match status" value="1"/>
</dbReference>
<dbReference type="Gene3D" id="3.30.930.10">
    <property type="entry name" value="Bira Bifunctional Protein, Domain 2"/>
    <property type="match status" value="1"/>
</dbReference>
<evidence type="ECO:0000256" key="8">
    <source>
        <dbReference type="ARBA" id="ARBA00023146"/>
    </source>
</evidence>
<feature type="binding site" evidence="11">
    <location>
        <position position="576"/>
    </location>
    <ligand>
        <name>Zn(2+)</name>
        <dbReference type="ChEBI" id="CHEBI:29105"/>
    </ligand>
</feature>
<protein>
    <recommendedName>
        <fullName evidence="11">Alanine--tRNA ligase</fullName>
        <ecNumber evidence="11">6.1.1.7</ecNumber>
    </recommendedName>
    <alternativeName>
        <fullName evidence="11">Alanyl-tRNA synthetase</fullName>
        <shortName evidence="11">AlaRS</shortName>
    </alternativeName>
</protein>
<evidence type="ECO:0000256" key="2">
    <source>
        <dbReference type="ARBA" id="ARBA00022555"/>
    </source>
</evidence>
<dbReference type="PANTHER" id="PTHR11777:SF9">
    <property type="entry name" value="ALANINE--TRNA LIGASE, CYTOPLASMIC"/>
    <property type="match status" value="1"/>
</dbReference>
<dbReference type="SUPFAM" id="SSF101353">
    <property type="entry name" value="Putative anticodon-binding domain of alanyl-tRNA synthetase (AlaRS)"/>
    <property type="match status" value="1"/>
</dbReference>
<evidence type="ECO:0000256" key="9">
    <source>
        <dbReference type="ARBA" id="ARBA00024779"/>
    </source>
</evidence>
<evidence type="ECO:0000256" key="10">
    <source>
        <dbReference type="ARBA" id="ARBA00048300"/>
    </source>
</evidence>
<dbReference type="SUPFAM" id="SSF50447">
    <property type="entry name" value="Translation proteins"/>
    <property type="match status" value="1"/>
</dbReference>
<dbReference type="PROSITE" id="PS50860">
    <property type="entry name" value="AA_TRNA_LIGASE_II_ALA"/>
    <property type="match status" value="1"/>
</dbReference>
<dbReference type="GeneID" id="95073853"/>
<feature type="binding site" evidence="11">
    <location>
        <position position="679"/>
    </location>
    <ligand>
        <name>Zn(2+)</name>
        <dbReference type="ChEBI" id="CHEBI:29105"/>
    </ligand>
</feature>
<accession>A0ABQ1CRJ4</accession>
<dbReference type="CDD" id="cd00673">
    <property type="entry name" value="AlaRS_core"/>
    <property type="match status" value="1"/>
</dbReference>
<evidence type="ECO:0000259" key="13">
    <source>
        <dbReference type="PROSITE" id="PS50860"/>
    </source>
</evidence>
<dbReference type="InterPro" id="IPR045864">
    <property type="entry name" value="aa-tRNA-synth_II/BPL/LPL"/>
</dbReference>
<evidence type="ECO:0000256" key="1">
    <source>
        <dbReference type="ARBA" id="ARBA00008226"/>
    </source>
</evidence>
<dbReference type="PRINTS" id="PR00980">
    <property type="entry name" value="TRNASYNTHALA"/>
</dbReference>
<reference evidence="14 15" key="1">
    <citation type="submission" date="2020-02" db="EMBL/GenBank/DDBJ databases">
        <title>Whole genome shotgun sequence of Streptomyces diastaticus subsp. diastaticus NBRC 13412.</title>
        <authorList>
            <person name="Ichikawa N."/>
            <person name="Komaki H."/>
            <person name="Tamura T."/>
        </authorList>
    </citation>
    <scope>NUCLEOTIDE SEQUENCE [LARGE SCALE GENOMIC DNA]</scope>
    <source>
        <strain evidence="14 15">NBRC 13412</strain>
    </source>
</reference>
<comment type="subcellular location">
    <subcellularLocation>
        <location evidence="11">Cytoplasm</location>
    </subcellularLocation>
</comment>
<dbReference type="InterPro" id="IPR009000">
    <property type="entry name" value="Transl_B-barrel_sf"/>
</dbReference>
<dbReference type="RefSeq" id="WP_189501185.1">
    <property type="nucleotide sequence ID" value="NZ_BLLN01000005.1"/>
</dbReference>
<dbReference type="Gene3D" id="6.10.250.550">
    <property type="match status" value="1"/>
</dbReference>
<dbReference type="Gene3D" id="3.30.54.20">
    <property type="match status" value="1"/>
</dbReference>
<dbReference type="InterPro" id="IPR050058">
    <property type="entry name" value="Ala-tRNA_ligase"/>
</dbReference>
<evidence type="ECO:0000256" key="12">
    <source>
        <dbReference type="SAM" id="Coils"/>
    </source>
</evidence>
<comment type="catalytic activity">
    <reaction evidence="10 11">
        <text>tRNA(Ala) + L-alanine + ATP = L-alanyl-tRNA(Ala) + AMP + diphosphate</text>
        <dbReference type="Rhea" id="RHEA:12540"/>
        <dbReference type="Rhea" id="RHEA-COMP:9657"/>
        <dbReference type="Rhea" id="RHEA-COMP:9923"/>
        <dbReference type="ChEBI" id="CHEBI:30616"/>
        <dbReference type="ChEBI" id="CHEBI:33019"/>
        <dbReference type="ChEBI" id="CHEBI:57972"/>
        <dbReference type="ChEBI" id="CHEBI:78442"/>
        <dbReference type="ChEBI" id="CHEBI:78497"/>
        <dbReference type="ChEBI" id="CHEBI:456215"/>
        <dbReference type="EC" id="6.1.1.7"/>
    </reaction>
</comment>
<dbReference type="SUPFAM" id="SSF55186">
    <property type="entry name" value="ThrRS/AlaRS common domain"/>
    <property type="match status" value="1"/>
</dbReference>
<keyword evidence="15" id="KW-1185">Reference proteome</keyword>
<feature type="binding site" evidence="11">
    <location>
        <position position="572"/>
    </location>
    <ligand>
        <name>Zn(2+)</name>
        <dbReference type="ChEBI" id="CHEBI:29105"/>
    </ligand>
</feature>
<keyword evidence="7 11" id="KW-0648">Protein biosynthesis</keyword>
<dbReference type="EMBL" id="BLLN01000005">
    <property type="protein sequence ID" value="GFH72966.1"/>
    <property type="molecule type" value="Genomic_DNA"/>
</dbReference>
<gene>
    <name evidence="14" type="primary">alaS_2</name>
    <name evidence="11" type="synonym">alaS</name>
    <name evidence="14" type="ORF">Sdia_37340</name>
</gene>
<keyword evidence="6 11" id="KW-0694">RNA-binding</keyword>
<dbReference type="Proteomes" id="UP000472710">
    <property type="component" value="Unassembled WGS sequence"/>
</dbReference>
<comment type="caution">
    <text evidence="14">The sequence shown here is derived from an EMBL/GenBank/DDBJ whole genome shotgun (WGS) entry which is preliminary data.</text>
</comment>
<keyword evidence="12" id="KW-0175">Coiled coil</keyword>
<dbReference type="Gene3D" id="3.30.980.10">
    <property type="entry name" value="Threonyl-trna Synthetase, Chain A, domain 2"/>
    <property type="match status" value="1"/>
</dbReference>
<comment type="similarity">
    <text evidence="1 11">Belongs to the class-II aminoacyl-tRNA synthetase family.</text>
</comment>
<evidence type="ECO:0000313" key="14">
    <source>
        <dbReference type="EMBL" id="GFH72966.1"/>
    </source>
</evidence>
<dbReference type="GO" id="GO:0016874">
    <property type="term" value="F:ligase activity"/>
    <property type="evidence" value="ECO:0007669"/>
    <property type="project" value="UniProtKB-KW"/>
</dbReference>
<keyword evidence="11" id="KW-0862">Zinc</keyword>
<keyword evidence="5 11" id="KW-0067">ATP-binding</keyword>
<dbReference type="InterPro" id="IPR012947">
    <property type="entry name" value="tRNA_SAD"/>
</dbReference>
<comment type="cofactor">
    <cofactor evidence="11">
        <name>Zn(2+)</name>
        <dbReference type="ChEBI" id="CHEBI:29105"/>
    </cofactor>
    <text evidence="11">Binds 1 zinc ion per subunit.</text>
</comment>
<evidence type="ECO:0000256" key="5">
    <source>
        <dbReference type="ARBA" id="ARBA00022840"/>
    </source>
</evidence>
<dbReference type="InterPro" id="IPR023033">
    <property type="entry name" value="Ala_tRNA_ligase_euk/bac"/>
</dbReference>
<dbReference type="EC" id="6.1.1.7" evidence="11"/>
<dbReference type="Pfam" id="PF07973">
    <property type="entry name" value="tRNA_SAD"/>
    <property type="match status" value="1"/>
</dbReference>
<sequence length="880" mass="94997">MRTAEIRRRFLDFFAERGHTVVPSAPLPTPDPTLLFVNAGMVPFKPYLTGEVPAPWPRATSVQKCVRTLDIEEVGRTTRHGSFFQMNGNFSLGDYFKEEAIAFAWELSTASVEGGGYGLDPDRIWVTVHHSDDESRGLWRRIAGLPDERIVARGDEDNFWSMGVPGPCGPCSELYYDRGPALGRAGGPAVDEDRYMEFWNLVFMQYERGKGPGKSGYPILGELPRRNIDTGMGLERMATLLQGVDNLYEIDETRPVLDRAAALAEVRYGADAEADVRLRVVADHVRTALMLLADGTSPGNEGRGYVLRRILRRAVRSMRQLGHTEPVLGDLLAVARDCMAPSYPEVAEAYDRIADRAASEEEAFRSTLRQGTTVLDTAVAKVKEEGSRALPGAQAFLLHDTYGFPIDLTLEMAAEQGVEVDREGFTTLMREQRERARADARARKAGGTDLGVLRPVLDEHGPTDWRALDTLTTDARVLAVLGVTGPAPVVREGEIATVVLDRTPFYAESGGQDSDAGRLSGASVEAEVLDVQRPLPGLVVHQVRVLSGELATGDRVHAAVDPEWRLGARQAHSGTHVLHAALRQVLGPNALQSGSYNRPGYLRLDFPWRGALSAAARSEIEAAANQALRRDLPVGVRWMTLPEAKELGAQALFDETYGEKVRVVEIGGAWSRELCGGTHVEHASQIGTVALTSESSVGAGMRRLEAAVGAEGFGYLARERDLVSRVAEQLQAPRAELPDRIAGLLDRLKSADRENQRLREQADRARAGDLAADATDVDGTLVVTATTDGDARALAIAVRERLPATRPGVVVVGSPAGDRATLVAAVNGAARSTGQDASALVKRLLDGRGGGSPELAQGGGIPSERLPGTLDSVPALLFRA</sequence>
<comment type="domain">
    <text evidence="11">Consists of three domains; the N-terminal catalytic domain, the editing domain and the C-terminal C-Ala domain. The editing domain removes incorrectly charged amino acids, while the C-Ala domain, along with tRNA(Ala), serves as a bridge to cooperatively bring together the editing and aminoacylation centers thus stimulating deacylation of misacylated tRNAs.</text>
</comment>
<dbReference type="InterPro" id="IPR018165">
    <property type="entry name" value="Ala-tRNA-synth_IIc_core"/>
</dbReference>
<feature type="coiled-coil region" evidence="12">
    <location>
        <begin position="741"/>
        <end position="768"/>
    </location>
</feature>